<name>K7MFP2_SOYBN</name>
<dbReference type="InParanoid" id="K7MFP2"/>
<dbReference type="OMA" id="FNANGRM"/>
<dbReference type="EMBL" id="CM000849">
    <property type="protein sequence ID" value="KRH07178.1"/>
    <property type="molecule type" value="Genomic_DNA"/>
</dbReference>
<reference evidence="2" key="2">
    <citation type="submission" date="2018-02" db="UniProtKB">
        <authorList>
            <consortium name="EnsemblPlants"/>
        </authorList>
    </citation>
    <scope>IDENTIFICATION</scope>
    <source>
        <strain evidence="2">Williams 82</strain>
    </source>
</reference>
<dbReference type="HOGENOM" id="CLU_1100118_0_0_1"/>
<dbReference type="PANTHER" id="PTHR47150:SF7">
    <property type="entry name" value="NUCLEASE"/>
    <property type="match status" value="1"/>
</dbReference>
<dbReference type="InterPro" id="IPR006912">
    <property type="entry name" value="Harbinger_derived_prot"/>
</dbReference>
<protein>
    <recommendedName>
        <fullName evidence="4">DDE Tnp4 domain-containing protein</fullName>
    </recommendedName>
</protein>
<proteinExistence type="predicted"/>
<dbReference type="Pfam" id="PF04827">
    <property type="entry name" value="Plant_tran"/>
    <property type="match status" value="1"/>
</dbReference>
<dbReference type="PaxDb" id="3847-GLYMA16G07845.1"/>
<dbReference type="EnsemblPlants" id="KRH07178">
    <property type="protein sequence ID" value="KRH07178"/>
    <property type="gene ID" value="GLYMA_16G072200"/>
</dbReference>
<gene>
    <name evidence="1" type="ORF">GLYMA_16G072200</name>
</gene>
<dbReference type="PANTHER" id="PTHR47150">
    <property type="entry name" value="OS12G0169200 PROTEIN"/>
    <property type="match status" value="1"/>
</dbReference>
<evidence type="ECO:0008006" key="4">
    <source>
        <dbReference type="Google" id="ProtNLM"/>
    </source>
</evidence>
<dbReference type="AlphaFoldDB" id="K7MFP2"/>
<evidence type="ECO:0000313" key="1">
    <source>
        <dbReference type="EMBL" id="KRH07178.1"/>
    </source>
</evidence>
<accession>K7MFP2</accession>
<evidence type="ECO:0000313" key="2">
    <source>
        <dbReference type="EnsemblPlants" id="KRH07178"/>
    </source>
</evidence>
<evidence type="ECO:0000313" key="3">
    <source>
        <dbReference type="Proteomes" id="UP000008827"/>
    </source>
</evidence>
<reference evidence="1 2" key="1">
    <citation type="journal article" date="2010" name="Nature">
        <title>Genome sequence of the palaeopolyploid soybean.</title>
        <authorList>
            <person name="Schmutz J."/>
            <person name="Cannon S.B."/>
            <person name="Schlueter J."/>
            <person name="Ma J."/>
            <person name="Mitros T."/>
            <person name="Nelson W."/>
            <person name="Hyten D.L."/>
            <person name="Song Q."/>
            <person name="Thelen J.J."/>
            <person name="Cheng J."/>
            <person name="Xu D."/>
            <person name="Hellsten U."/>
            <person name="May G.D."/>
            <person name="Yu Y."/>
            <person name="Sakurai T."/>
            <person name="Umezawa T."/>
            <person name="Bhattacharyya M.K."/>
            <person name="Sandhu D."/>
            <person name="Valliyodan B."/>
            <person name="Lindquist E."/>
            <person name="Peto M."/>
            <person name="Grant D."/>
            <person name="Shu S."/>
            <person name="Goodstein D."/>
            <person name="Barry K."/>
            <person name="Futrell-Griggs M."/>
            <person name="Abernathy B."/>
            <person name="Du J."/>
            <person name="Tian Z."/>
            <person name="Zhu L."/>
            <person name="Gill N."/>
            <person name="Joshi T."/>
            <person name="Libault M."/>
            <person name="Sethuraman A."/>
            <person name="Zhang X.-C."/>
            <person name="Shinozaki K."/>
            <person name="Nguyen H.T."/>
            <person name="Wing R.A."/>
            <person name="Cregan P."/>
            <person name="Specht J."/>
            <person name="Grimwood J."/>
            <person name="Rokhsar D."/>
            <person name="Stacey G."/>
            <person name="Shoemaker R.C."/>
            <person name="Jackson S.A."/>
        </authorList>
    </citation>
    <scope>NUCLEOTIDE SEQUENCE [LARGE SCALE GENOMIC DNA]</scope>
    <source>
        <strain evidence="2">cv. Williams 82</strain>
        <tissue evidence="1">Callus</tissue>
    </source>
</reference>
<organism evidence="2">
    <name type="scientific">Glycine max</name>
    <name type="common">Soybean</name>
    <name type="synonym">Glycine hispida</name>
    <dbReference type="NCBI Taxonomy" id="3847"/>
    <lineage>
        <taxon>Eukaryota</taxon>
        <taxon>Viridiplantae</taxon>
        <taxon>Streptophyta</taxon>
        <taxon>Embryophyta</taxon>
        <taxon>Tracheophyta</taxon>
        <taxon>Spermatophyta</taxon>
        <taxon>Magnoliopsida</taxon>
        <taxon>eudicotyledons</taxon>
        <taxon>Gunneridae</taxon>
        <taxon>Pentapetalae</taxon>
        <taxon>rosids</taxon>
        <taxon>fabids</taxon>
        <taxon>Fabales</taxon>
        <taxon>Fabaceae</taxon>
        <taxon>Papilionoideae</taxon>
        <taxon>50 kb inversion clade</taxon>
        <taxon>NPAAA clade</taxon>
        <taxon>indigoferoid/millettioid clade</taxon>
        <taxon>Phaseoleae</taxon>
        <taxon>Glycine</taxon>
        <taxon>Glycine subgen. Soja</taxon>
    </lineage>
</organism>
<reference evidence="1" key="3">
    <citation type="submission" date="2018-07" db="EMBL/GenBank/DDBJ databases">
        <title>WGS assembly of Glycine max.</title>
        <authorList>
            <person name="Schmutz J."/>
            <person name="Cannon S."/>
            <person name="Schlueter J."/>
            <person name="Ma J."/>
            <person name="Mitros T."/>
            <person name="Nelson W."/>
            <person name="Hyten D."/>
            <person name="Song Q."/>
            <person name="Thelen J."/>
            <person name="Cheng J."/>
            <person name="Xu D."/>
            <person name="Hellsten U."/>
            <person name="May G."/>
            <person name="Yu Y."/>
            <person name="Sakurai T."/>
            <person name="Umezawa T."/>
            <person name="Bhattacharyya M."/>
            <person name="Sandhu D."/>
            <person name="Valliyodan B."/>
            <person name="Lindquist E."/>
            <person name="Peto M."/>
            <person name="Grant D."/>
            <person name="Shu S."/>
            <person name="Goodstein D."/>
            <person name="Barry K."/>
            <person name="Futrell-Griggs M."/>
            <person name="Abernathy B."/>
            <person name="Du J."/>
            <person name="Tian Z."/>
            <person name="Zhu L."/>
            <person name="Gill N."/>
            <person name="Joshi T."/>
            <person name="Libault M."/>
            <person name="Sethuraman A."/>
            <person name="Zhang X."/>
            <person name="Shinozaki K."/>
            <person name="Nguyen H."/>
            <person name="Wing R."/>
            <person name="Cregan P."/>
            <person name="Specht J."/>
            <person name="Grimwood J."/>
            <person name="Rokhsar D."/>
            <person name="Stacey G."/>
            <person name="Shoemaker R."/>
            <person name="Jackson S."/>
        </authorList>
    </citation>
    <scope>NUCLEOTIDE SEQUENCE</scope>
    <source>
        <tissue evidence="1">Callus</tissue>
    </source>
</reference>
<dbReference type="Proteomes" id="UP000008827">
    <property type="component" value="Chromosome 16"/>
</dbReference>
<keyword evidence="3" id="KW-1185">Reference proteome</keyword>
<dbReference type="Gramene" id="KRH07178">
    <property type="protein sequence ID" value="KRH07178"/>
    <property type="gene ID" value="GLYMA_16G072200"/>
</dbReference>
<sequence length="253" mass="30057">MVSVAVSIWVMEDKKGMIVFVVVPIWVAEVWQCNGSMEVWQCDGSWRPVRLRWVVALVFVWCRQTRKRKVSIEVVKKDINDYALSNHDKYLQTRFNANGRMGLSPLQKCTAAIHVLAYRSSADSVDDYDNPNTARRKETIIHQRQESTRQDVERDFGMLQSRFAIIREPTRGWQVNIVKDIIYACIILHNMIHSYDYLDNNMLTIPTTNDHHYDFEKYMQRRAHMHEKKTHQQLQTELVKHIWTRYENEENTN</sequence>